<accession>A0A953I2C7</accession>
<dbReference type="PANTHER" id="PTHR34773:SF1">
    <property type="entry name" value="FLAGELLAR SECRETION CHAPERONE FLIS"/>
    <property type="match status" value="1"/>
</dbReference>
<comment type="subcellular location">
    <subcellularLocation>
        <location evidence="1 6">Cytoplasm</location>
        <location evidence="1 6">Cytosol</location>
    </subcellularLocation>
</comment>
<proteinExistence type="inferred from homology"/>
<evidence type="ECO:0000256" key="6">
    <source>
        <dbReference type="PIRNR" id="PIRNR039090"/>
    </source>
</evidence>
<keyword evidence="7" id="KW-0282">Flagellum</keyword>
<dbReference type="Gene3D" id="1.20.120.340">
    <property type="entry name" value="Flagellar protein FliS"/>
    <property type="match status" value="1"/>
</dbReference>
<evidence type="ECO:0000313" key="8">
    <source>
        <dbReference type="Proteomes" id="UP000732377"/>
    </source>
</evidence>
<dbReference type="NCBIfam" id="TIGR00208">
    <property type="entry name" value="fliS"/>
    <property type="match status" value="1"/>
</dbReference>
<dbReference type="RefSeq" id="WP_273378564.1">
    <property type="nucleotide sequence ID" value="NZ_PIUK01000034.1"/>
</dbReference>
<keyword evidence="7" id="KW-0969">Cilium</keyword>
<dbReference type="AlphaFoldDB" id="A0A953I2C7"/>
<dbReference type="InterPro" id="IPR036584">
    <property type="entry name" value="FliS_sf"/>
</dbReference>
<evidence type="ECO:0000256" key="1">
    <source>
        <dbReference type="ARBA" id="ARBA00004514"/>
    </source>
</evidence>
<gene>
    <name evidence="7" type="primary">fliS</name>
    <name evidence="7" type="ORF">CWE10_05420</name>
</gene>
<dbReference type="GO" id="GO:0005829">
    <property type="term" value="C:cytosol"/>
    <property type="evidence" value="ECO:0007669"/>
    <property type="project" value="UniProtKB-SubCell"/>
</dbReference>
<dbReference type="GO" id="GO:0071973">
    <property type="term" value="P:bacterial-type flagellum-dependent cell motility"/>
    <property type="evidence" value="ECO:0007669"/>
    <property type="project" value="TreeGrafter"/>
</dbReference>
<evidence type="ECO:0000256" key="2">
    <source>
        <dbReference type="ARBA" id="ARBA00008787"/>
    </source>
</evidence>
<dbReference type="PANTHER" id="PTHR34773">
    <property type="entry name" value="FLAGELLAR SECRETION CHAPERONE FLIS"/>
    <property type="match status" value="1"/>
</dbReference>
<keyword evidence="7" id="KW-0966">Cell projection</keyword>
<dbReference type="CDD" id="cd16098">
    <property type="entry name" value="FliS"/>
    <property type="match status" value="1"/>
</dbReference>
<evidence type="ECO:0000256" key="3">
    <source>
        <dbReference type="ARBA" id="ARBA00022490"/>
    </source>
</evidence>
<dbReference type="SUPFAM" id="SSF101116">
    <property type="entry name" value="Flagellar export chaperone FliS"/>
    <property type="match status" value="1"/>
</dbReference>
<organism evidence="7 8">
    <name type="scientific">Symbiobacterium thermophilum</name>
    <dbReference type="NCBI Taxonomy" id="2734"/>
    <lineage>
        <taxon>Bacteria</taxon>
        <taxon>Bacillati</taxon>
        <taxon>Bacillota</taxon>
        <taxon>Clostridia</taxon>
        <taxon>Eubacteriales</taxon>
        <taxon>Symbiobacteriaceae</taxon>
        <taxon>Symbiobacterium</taxon>
    </lineage>
</organism>
<protein>
    <recommendedName>
        <fullName evidence="6">Flagellar secretion chaperone FliS</fullName>
    </recommendedName>
</protein>
<comment type="similarity">
    <text evidence="2 6">Belongs to the FliS family.</text>
</comment>
<dbReference type="PIRSF" id="PIRSF039090">
    <property type="entry name" value="Flis"/>
    <property type="match status" value="1"/>
</dbReference>
<sequence length="129" mass="14404">MNGLSQYRKYQTETAAPEDQIVLLYEGAQRFIERAATAMEAGDYGDVSLNVGKAQRIFAELSSCLNYDAGEIAVNLARLYEYWSWRLSQALIKKDVEALREVSQTVGDMAGAWAEAARQVRVQRARGHG</sequence>
<dbReference type="InterPro" id="IPR003713">
    <property type="entry name" value="FliS"/>
</dbReference>
<keyword evidence="4 6" id="KW-1005">Bacterial flagellum biogenesis</keyword>
<keyword evidence="3 6" id="KW-0963">Cytoplasm</keyword>
<evidence type="ECO:0000313" key="7">
    <source>
        <dbReference type="EMBL" id="MBY6275652.1"/>
    </source>
</evidence>
<dbReference type="Pfam" id="PF02561">
    <property type="entry name" value="FliS"/>
    <property type="match status" value="1"/>
</dbReference>
<dbReference type="GO" id="GO:0044780">
    <property type="term" value="P:bacterial-type flagellum assembly"/>
    <property type="evidence" value="ECO:0007669"/>
    <property type="project" value="InterPro"/>
</dbReference>
<reference evidence="7" key="1">
    <citation type="submission" date="2017-11" db="EMBL/GenBank/DDBJ databases">
        <title>Three new genomes from thermophilic consortium.</title>
        <authorList>
            <person name="Quaggio R."/>
            <person name="Amgarten D."/>
            <person name="Setubal J.C."/>
        </authorList>
    </citation>
    <scope>NUCLEOTIDE SEQUENCE</scope>
    <source>
        <strain evidence="7">ZCTH01-B2</strain>
    </source>
</reference>
<evidence type="ECO:0000256" key="5">
    <source>
        <dbReference type="ARBA" id="ARBA00023186"/>
    </source>
</evidence>
<dbReference type="Proteomes" id="UP000732377">
    <property type="component" value="Unassembled WGS sequence"/>
</dbReference>
<name>A0A953I2C7_SYMTR</name>
<dbReference type="EMBL" id="PIUK01000034">
    <property type="protein sequence ID" value="MBY6275652.1"/>
    <property type="molecule type" value="Genomic_DNA"/>
</dbReference>
<keyword evidence="5" id="KW-0143">Chaperone</keyword>
<evidence type="ECO:0000256" key="4">
    <source>
        <dbReference type="ARBA" id="ARBA00022795"/>
    </source>
</evidence>
<comment type="caution">
    <text evidence="7">The sequence shown here is derived from an EMBL/GenBank/DDBJ whole genome shotgun (WGS) entry which is preliminary data.</text>
</comment>